<keyword evidence="2" id="KW-1185">Reference proteome</keyword>
<comment type="caution">
    <text evidence="1">The sequence shown here is derived from an EMBL/GenBank/DDBJ whole genome shotgun (WGS) entry which is preliminary data.</text>
</comment>
<sequence length="109" mass="12781">MNLNHSLSPEDLARLFAERKDKNESHILWVCDQGDVHLDRLPAGMEEEEFEKRTPNMRVRFRAYRRGKGYVGRKAAADADFIGRVHRTLTEQWHVAQSNPGVHYLDRYC</sequence>
<evidence type="ECO:0000313" key="2">
    <source>
        <dbReference type="Proteomes" id="UP001595457"/>
    </source>
</evidence>
<evidence type="ECO:0000313" key="1">
    <source>
        <dbReference type="EMBL" id="MFC2974462.1"/>
    </source>
</evidence>
<dbReference type="EMBL" id="JBHRSJ010000035">
    <property type="protein sequence ID" value="MFC2974462.1"/>
    <property type="molecule type" value="Genomic_DNA"/>
</dbReference>
<name>A0ABV7AY97_9GAMM</name>
<dbReference type="RefSeq" id="WP_377816684.1">
    <property type="nucleotide sequence ID" value="NZ_JBHRSJ010000035.1"/>
</dbReference>
<gene>
    <name evidence="1" type="ORF">ACFOJE_19900</name>
</gene>
<accession>A0ABV7AY97</accession>
<proteinExistence type="predicted"/>
<organism evidence="1 2">
    <name type="scientific">Azotobacter bryophylli</name>
    <dbReference type="NCBI Taxonomy" id="1986537"/>
    <lineage>
        <taxon>Bacteria</taxon>
        <taxon>Pseudomonadati</taxon>
        <taxon>Pseudomonadota</taxon>
        <taxon>Gammaproteobacteria</taxon>
        <taxon>Pseudomonadales</taxon>
        <taxon>Pseudomonadaceae</taxon>
        <taxon>Azotobacter</taxon>
    </lineage>
</organism>
<dbReference type="Proteomes" id="UP001595457">
    <property type="component" value="Unassembled WGS sequence"/>
</dbReference>
<protein>
    <submittedName>
        <fullName evidence="1">Uncharacterized protein</fullName>
    </submittedName>
</protein>
<reference evidence="2" key="1">
    <citation type="journal article" date="2019" name="Int. J. Syst. Evol. Microbiol.">
        <title>The Global Catalogue of Microorganisms (GCM) 10K type strain sequencing project: providing services to taxonomists for standard genome sequencing and annotation.</title>
        <authorList>
            <consortium name="The Broad Institute Genomics Platform"/>
            <consortium name="The Broad Institute Genome Sequencing Center for Infectious Disease"/>
            <person name="Wu L."/>
            <person name="Ma J."/>
        </authorList>
    </citation>
    <scope>NUCLEOTIDE SEQUENCE [LARGE SCALE GENOMIC DNA]</scope>
    <source>
        <strain evidence="2">KCTC 62195</strain>
    </source>
</reference>